<organism evidence="1">
    <name type="scientific">viral metagenome</name>
    <dbReference type="NCBI Taxonomy" id="1070528"/>
    <lineage>
        <taxon>unclassified sequences</taxon>
        <taxon>metagenomes</taxon>
        <taxon>organismal metagenomes</taxon>
    </lineage>
</organism>
<dbReference type="Gene3D" id="6.10.280.220">
    <property type="match status" value="1"/>
</dbReference>
<evidence type="ECO:0000313" key="1">
    <source>
        <dbReference type="EMBL" id="QHT38397.1"/>
    </source>
</evidence>
<evidence type="ECO:0008006" key="2">
    <source>
        <dbReference type="Google" id="ProtNLM"/>
    </source>
</evidence>
<protein>
    <recommendedName>
        <fullName evidence="2">t-SNARE coiled-coil homology domain-containing protein</fullName>
    </recommendedName>
</protein>
<name>A0A6C0F975_9ZZZZ</name>
<sequence>MLSLLIRNQFIKRTFSNNAIGSPPSPQGTETFFAELIGQGLSKTAIGAGTGVATVGLTVYNFGPSVATQNEKLERFKQEQSQKFEINDMQHAELSSEVTDIHSKMNKMEDKINQVGEKVAGMDTKLDKLDEDMKYIRKRLDRRWF</sequence>
<reference evidence="1" key="1">
    <citation type="journal article" date="2020" name="Nature">
        <title>Giant virus diversity and host interactions through global metagenomics.</title>
        <authorList>
            <person name="Schulz F."/>
            <person name="Roux S."/>
            <person name="Paez-Espino D."/>
            <person name="Jungbluth S."/>
            <person name="Walsh D.A."/>
            <person name="Denef V.J."/>
            <person name="McMahon K.D."/>
            <person name="Konstantinidis K.T."/>
            <person name="Eloe-Fadrosh E.A."/>
            <person name="Kyrpides N.C."/>
            <person name="Woyke T."/>
        </authorList>
    </citation>
    <scope>NUCLEOTIDE SEQUENCE</scope>
    <source>
        <strain evidence="1">GVMAG-S-ERX556101-89</strain>
    </source>
</reference>
<accession>A0A6C0F975</accession>
<dbReference type="AlphaFoldDB" id="A0A6C0F975"/>
<proteinExistence type="predicted"/>
<dbReference type="EMBL" id="MN738829">
    <property type="protein sequence ID" value="QHT38397.1"/>
    <property type="molecule type" value="Genomic_DNA"/>
</dbReference>